<dbReference type="Proteomes" id="UP000663865">
    <property type="component" value="Unassembled WGS sequence"/>
</dbReference>
<evidence type="ECO:0000256" key="1">
    <source>
        <dbReference type="ARBA" id="ARBA00022441"/>
    </source>
</evidence>
<evidence type="ECO:0000313" key="9">
    <source>
        <dbReference type="Proteomes" id="UP000663873"/>
    </source>
</evidence>
<evidence type="ECO:0000313" key="7">
    <source>
        <dbReference type="EMBL" id="CAF4642866.1"/>
    </source>
</evidence>
<evidence type="ECO:0000313" key="8">
    <source>
        <dbReference type="Proteomes" id="UP000663865"/>
    </source>
</evidence>
<evidence type="ECO:0000313" key="4">
    <source>
        <dbReference type="EMBL" id="CAF3473649.1"/>
    </source>
</evidence>
<sequence>MLSPPLLNSTYNTPQTSSCGFCPRHSQHLSSSSTSHQCYQFGLIANLESLLVGGLMLVAIIVLWLTSSNSTLTTTGWTITGSMIYGRYYHTSSLLTNGKVLVAGGMGSSRYLNSTELYDPSTDVWTVTSSMSYT</sequence>
<gene>
    <name evidence="3" type="ORF">GRG538_LOCUS14393</name>
    <name evidence="4" type="ORF">KIK155_LOCUS14007</name>
    <name evidence="6" type="ORF">QYT958_LOCUS919</name>
    <name evidence="7" type="ORF">TOA249_LOCUS13415</name>
    <name evidence="5" type="ORF">UJA718_LOCUS9508</name>
</gene>
<keyword evidence="2" id="KW-0812">Transmembrane</keyword>
<name>A0A818FHN6_9BILA</name>
<protein>
    <submittedName>
        <fullName evidence="4">Uncharacterized protein</fullName>
    </submittedName>
</protein>
<keyword evidence="1" id="KW-0880">Kelch repeat</keyword>
<evidence type="ECO:0000313" key="5">
    <source>
        <dbReference type="EMBL" id="CAF4250380.1"/>
    </source>
</evidence>
<dbReference type="SUPFAM" id="SSF117281">
    <property type="entry name" value="Kelch motif"/>
    <property type="match status" value="1"/>
</dbReference>
<keyword evidence="2" id="KW-1133">Transmembrane helix</keyword>
<dbReference type="EMBL" id="CAJNYT010002187">
    <property type="protein sequence ID" value="CAF3453338.1"/>
    <property type="molecule type" value="Genomic_DNA"/>
</dbReference>
<comment type="caution">
    <text evidence="4">The sequence shown here is derived from an EMBL/GenBank/DDBJ whole genome shotgun (WGS) entry which is preliminary data.</text>
</comment>
<evidence type="ECO:0000313" key="6">
    <source>
        <dbReference type="EMBL" id="CAF4454730.1"/>
    </source>
</evidence>
<organism evidence="4 8">
    <name type="scientific">Rotaria socialis</name>
    <dbReference type="NCBI Taxonomy" id="392032"/>
    <lineage>
        <taxon>Eukaryota</taxon>
        <taxon>Metazoa</taxon>
        <taxon>Spiralia</taxon>
        <taxon>Gnathifera</taxon>
        <taxon>Rotifera</taxon>
        <taxon>Eurotatoria</taxon>
        <taxon>Bdelloidea</taxon>
        <taxon>Philodinida</taxon>
        <taxon>Philodinidae</taxon>
        <taxon>Rotaria</taxon>
    </lineage>
</organism>
<dbReference type="InterPro" id="IPR015915">
    <property type="entry name" value="Kelch-typ_b-propeller"/>
</dbReference>
<accession>A0A818FHN6</accession>
<dbReference type="Proteomes" id="UP000663873">
    <property type="component" value="Unassembled WGS sequence"/>
</dbReference>
<keyword evidence="2" id="KW-0472">Membrane</keyword>
<dbReference type="Proteomes" id="UP000663872">
    <property type="component" value="Unassembled WGS sequence"/>
</dbReference>
<dbReference type="EMBL" id="CAJNYV010002376">
    <property type="protein sequence ID" value="CAF3473649.1"/>
    <property type="molecule type" value="Genomic_DNA"/>
</dbReference>
<keyword evidence="9" id="KW-1185">Reference proteome</keyword>
<dbReference type="Proteomes" id="UP000663838">
    <property type="component" value="Unassembled WGS sequence"/>
</dbReference>
<dbReference type="InterPro" id="IPR006652">
    <property type="entry name" value="Kelch_1"/>
</dbReference>
<feature type="transmembrane region" description="Helical" evidence="2">
    <location>
        <begin position="39"/>
        <end position="65"/>
    </location>
</feature>
<dbReference type="EMBL" id="CAJOBS010000794">
    <property type="protein sequence ID" value="CAF4642866.1"/>
    <property type="molecule type" value="Genomic_DNA"/>
</dbReference>
<dbReference type="AlphaFoldDB" id="A0A818FHN6"/>
<dbReference type="Proteomes" id="UP000663848">
    <property type="component" value="Unassembled WGS sequence"/>
</dbReference>
<evidence type="ECO:0000313" key="3">
    <source>
        <dbReference type="EMBL" id="CAF3453338.1"/>
    </source>
</evidence>
<reference evidence="4" key="1">
    <citation type="submission" date="2021-02" db="EMBL/GenBank/DDBJ databases">
        <authorList>
            <person name="Nowell W R."/>
        </authorList>
    </citation>
    <scope>NUCLEOTIDE SEQUENCE</scope>
</reference>
<dbReference type="InterPro" id="IPR037293">
    <property type="entry name" value="Gal_Oxidase_central_sf"/>
</dbReference>
<evidence type="ECO:0000256" key="2">
    <source>
        <dbReference type="SAM" id="Phobius"/>
    </source>
</evidence>
<dbReference type="EMBL" id="CAJOBR010000046">
    <property type="protein sequence ID" value="CAF4454730.1"/>
    <property type="molecule type" value="Genomic_DNA"/>
</dbReference>
<proteinExistence type="predicted"/>
<dbReference type="Pfam" id="PF01344">
    <property type="entry name" value="Kelch_1"/>
    <property type="match status" value="1"/>
</dbReference>
<dbReference type="Gene3D" id="2.130.10.80">
    <property type="entry name" value="Galactose oxidase/kelch, beta-propeller"/>
    <property type="match status" value="1"/>
</dbReference>
<dbReference type="EMBL" id="CAJOBP010001067">
    <property type="protein sequence ID" value="CAF4250380.1"/>
    <property type="molecule type" value="Genomic_DNA"/>
</dbReference>